<evidence type="ECO:0000313" key="1">
    <source>
        <dbReference type="EMBL" id="CAG2190498.1"/>
    </source>
</evidence>
<dbReference type="PANTHER" id="PTHR46704">
    <property type="entry name" value="CXC DOMAIN-CONTAINING PROTEIN-RELATED"/>
    <property type="match status" value="1"/>
</dbReference>
<evidence type="ECO:0008006" key="3">
    <source>
        <dbReference type="Google" id="ProtNLM"/>
    </source>
</evidence>
<protein>
    <recommendedName>
        <fullName evidence="3">Tesmin/TSO1-like CXC domain-containing protein</fullName>
    </recommendedName>
</protein>
<dbReference type="Proteomes" id="UP000683360">
    <property type="component" value="Unassembled WGS sequence"/>
</dbReference>
<accession>A0A8S3Q268</accession>
<sequence length="672" mass="75605">MSGSNCVICNEPLENGQVLITIREKGAKTINEVSSKHRHQNVFVVAGQILHQECRKKYTNAKEIQKIGKENTDNDRFNRLTRSSQYFDFREHCLFCGQSAQMSDRKYGIEVYPVRTFEFQQKIDAICKDRKDSWAADVLAKLEYAQDLPAADAIYHQKCSVNFRTGKNIPISSMEGKCIDEFVFKRKNQVTTLSSKLNIKVDNEEISVDPQLLFQRLVTTANTMFPDVSEVFKYELSAVPAALFEPSGLMRQAQKSTLADEIWNTGSCVFSDDLGTDVHHVIDGGSLIQRIPWKKGATFAEICQSYIDHINNRYPIPIIVFDGYGSGPTTKDHVHERRSKGVTGTHISFKDSTPFKSKKEIFLANGENKQNFINMLCNKMDNEGFISLQAAADADVLIASTAVRYASCYPTVVVGEDTDVLILLLFHAEENSKPLVFQSDKIRKSKVWDIKKTKELLGNEIVYLLPFIHAITGCDTTSRLYGIGKKEGLKRLRENAIFRELASVFLKQDATSDDVIQSGQSALVILYGGETGESLDQLRYRKFNHKVLTNSLSCVHVQSLPPTSEAASQHCKRAYYQIQEWTNDSVHMFSPSDWGWVLQGTSLCPIRTILPPAPDKLLHVIRCKCKSGCDTRRCTCRKNGLDCSSACSECKGLNCSNCKVLEIHEDEDDSDI</sequence>
<dbReference type="EMBL" id="CAJPWZ010000332">
    <property type="protein sequence ID" value="CAG2190498.1"/>
    <property type="molecule type" value="Genomic_DNA"/>
</dbReference>
<organism evidence="1 2">
    <name type="scientific">Mytilus edulis</name>
    <name type="common">Blue mussel</name>
    <dbReference type="NCBI Taxonomy" id="6550"/>
    <lineage>
        <taxon>Eukaryota</taxon>
        <taxon>Metazoa</taxon>
        <taxon>Spiralia</taxon>
        <taxon>Lophotrochozoa</taxon>
        <taxon>Mollusca</taxon>
        <taxon>Bivalvia</taxon>
        <taxon>Autobranchia</taxon>
        <taxon>Pteriomorphia</taxon>
        <taxon>Mytilida</taxon>
        <taxon>Mytiloidea</taxon>
        <taxon>Mytilidae</taxon>
        <taxon>Mytilinae</taxon>
        <taxon>Mytilus</taxon>
    </lineage>
</organism>
<dbReference type="OrthoDB" id="6153294at2759"/>
<name>A0A8S3Q268_MYTED</name>
<reference evidence="1" key="1">
    <citation type="submission" date="2021-03" db="EMBL/GenBank/DDBJ databases">
        <authorList>
            <person name="Bekaert M."/>
        </authorList>
    </citation>
    <scope>NUCLEOTIDE SEQUENCE</scope>
</reference>
<proteinExistence type="predicted"/>
<dbReference type="PANTHER" id="PTHR46704:SF1">
    <property type="entry name" value="TELOMERE LENGTH REGULATION PROTEIN TEL2 HOMOLOG"/>
    <property type="match status" value="1"/>
</dbReference>
<gene>
    <name evidence="1" type="ORF">MEDL_5794</name>
</gene>
<dbReference type="AlphaFoldDB" id="A0A8S3Q268"/>
<evidence type="ECO:0000313" key="2">
    <source>
        <dbReference type="Proteomes" id="UP000683360"/>
    </source>
</evidence>
<comment type="caution">
    <text evidence="1">The sequence shown here is derived from an EMBL/GenBank/DDBJ whole genome shotgun (WGS) entry which is preliminary data.</text>
</comment>
<keyword evidence="2" id="KW-1185">Reference proteome</keyword>